<feature type="domain" description="Integrase catalytic" evidence="2">
    <location>
        <begin position="53"/>
        <end position="247"/>
    </location>
</feature>
<dbReference type="PANTHER" id="PTHR37984">
    <property type="entry name" value="PROTEIN CBG26694"/>
    <property type="match status" value="1"/>
</dbReference>
<evidence type="ECO:0000259" key="2">
    <source>
        <dbReference type="PROSITE" id="PS50994"/>
    </source>
</evidence>
<dbReference type="PANTHER" id="PTHR37984:SF7">
    <property type="entry name" value="INTEGRASE CATALYTIC DOMAIN-CONTAINING PROTEIN"/>
    <property type="match status" value="1"/>
</dbReference>
<comment type="caution">
    <text evidence="3">The sequence shown here is derived from an EMBL/GenBank/DDBJ whole genome shotgun (WGS) entry which is preliminary data.</text>
</comment>
<organism evidence="3 4">
    <name type="scientific">Elysia marginata</name>
    <dbReference type="NCBI Taxonomy" id="1093978"/>
    <lineage>
        <taxon>Eukaryota</taxon>
        <taxon>Metazoa</taxon>
        <taxon>Spiralia</taxon>
        <taxon>Lophotrochozoa</taxon>
        <taxon>Mollusca</taxon>
        <taxon>Gastropoda</taxon>
        <taxon>Heterobranchia</taxon>
        <taxon>Euthyneura</taxon>
        <taxon>Panpulmonata</taxon>
        <taxon>Sacoglossa</taxon>
        <taxon>Placobranchoidea</taxon>
        <taxon>Plakobranchidae</taxon>
        <taxon>Elysia</taxon>
    </lineage>
</organism>
<dbReference type="InterPro" id="IPR036397">
    <property type="entry name" value="RNaseH_sf"/>
</dbReference>
<dbReference type="EMBL" id="BMAT01013673">
    <property type="protein sequence ID" value="GFS17928.1"/>
    <property type="molecule type" value="Genomic_DNA"/>
</dbReference>
<dbReference type="GO" id="GO:0003676">
    <property type="term" value="F:nucleic acid binding"/>
    <property type="evidence" value="ECO:0007669"/>
    <property type="project" value="InterPro"/>
</dbReference>
<sequence>MDVKDSTHTYYGQAFTVESDHKPLKSIHLKHLKAAPPRLQRMLLRLQPYDLTIEYKPGKEMALADALSRLTSSEDPPIKGLNVKVHQVFTQFSDNLFYLRGDEYLLISDYYSKFPIVRKIPKHQSTSQKATKLTKQIFSEHGIPSIVRSDNGPHFSGTAYKEFTKTYGFKHETSSPHYPKSNGFIESQVKIVKKTLKKAMQSSQDPYLSLLALRITPSSNNLTAPGELLYIRLWQDKLPKKIFRPSNSHTIQPALLQRQESQKHYHDKNAKQLPPLSAYQNTTVQSFPSKTWEQATIVGHTDKPRSYTIFNNEGNELRRNRNQIQPIPSPPKLHHESSASTTTTYGPSVNPDVSRQPSGNNETQKPPSLHNQQMVNTPVQMAPVRSKRVIKAPQRLDL</sequence>
<protein>
    <submittedName>
        <fullName evidence="3">Pol polyprotein</fullName>
    </submittedName>
</protein>
<dbReference type="Gene3D" id="3.30.420.10">
    <property type="entry name" value="Ribonuclease H-like superfamily/Ribonuclease H"/>
    <property type="match status" value="1"/>
</dbReference>
<gene>
    <name evidence="3" type="ORF">ElyMa_006834900</name>
</gene>
<name>A0AAV4J523_9GAST</name>
<reference evidence="3 4" key="1">
    <citation type="journal article" date="2021" name="Elife">
        <title>Chloroplast acquisition without the gene transfer in kleptoplastic sea slugs, Plakobranchus ocellatus.</title>
        <authorList>
            <person name="Maeda T."/>
            <person name="Takahashi S."/>
            <person name="Yoshida T."/>
            <person name="Shimamura S."/>
            <person name="Takaki Y."/>
            <person name="Nagai Y."/>
            <person name="Toyoda A."/>
            <person name="Suzuki Y."/>
            <person name="Arimoto A."/>
            <person name="Ishii H."/>
            <person name="Satoh N."/>
            <person name="Nishiyama T."/>
            <person name="Hasebe M."/>
            <person name="Maruyama T."/>
            <person name="Minagawa J."/>
            <person name="Obokata J."/>
            <person name="Shigenobu S."/>
        </authorList>
    </citation>
    <scope>NUCLEOTIDE SEQUENCE [LARGE SCALE GENOMIC DNA]</scope>
</reference>
<dbReference type="Proteomes" id="UP000762676">
    <property type="component" value="Unassembled WGS sequence"/>
</dbReference>
<feature type="compositionally biased region" description="Polar residues" evidence="1">
    <location>
        <begin position="338"/>
        <end position="379"/>
    </location>
</feature>
<dbReference type="FunFam" id="3.30.420.10:FF:000063">
    <property type="entry name" value="Retrovirus-related Pol polyprotein from transposon 297-like Protein"/>
    <property type="match status" value="1"/>
</dbReference>
<evidence type="ECO:0000313" key="4">
    <source>
        <dbReference type="Proteomes" id="UP000762676"/>
    </source>
</evidence>
<keyword evidence="4" id="KW-1185">Reference proteome</keyword>
<dbReference type="PROSITE" id="PS50994">
    <property type="entry name" value="INTEGRASE"/>
    <property type="match status" value="1"/>
</dbReference>
<evidence type="ECO:0000256" key="1">
    <source>
        <dbReference type="SAM" id="MobiDB-lite"/>
    </source>
</evidence>
<proteinExistence type="predicted"/>
<dbReference type="InterPro" id="IPR012337">
    <property type="entry name" value="RNaseH-like_sf"/>
</dbReference>
<feature type="region of interest" description="Disordered" evidence="1">
    <location>
        <begin position="303"/>
        <end position="398"/>
    </location>
</feature>
<accession>A0AAV4J523</accession>
<dbReference type="SUPFAM" id="SSF53098">
    <property type="entry name" value="Ribonuclease H-like"/>
    <property type="match status" value="1"/>
</dbReference>
<dbReference type="Pfam" id="PF00665">
    <property type="entry name" value="rve"/>
    <property type="match status" value="1"/>
</dbReference>
<dbReference type="GO" id="GO:0015074">
    <property type="term" value="P:DNA integration"/>
    <property type="evidence" value="ECO:0007669"/>
    <property type="project" value="InterPro"/>
</dbReference>
<dbReference type="InterPro" id="IPR050951">
    <property type="entry name" value="Retrovirus_Pol_polyprotein"/>
</dbReference>
<dbReference type="InterPro" id="IPR001584">
    <property type="entry name" value="Integrase_cat-core"/>
</dbReference>
<evidence type="ECO:0000313" key="3">
    <source>
        <dbReference type="EMBL" id="GFS17928.1"/>
    </source>
</evidence>
<dbReference type="AlphaFoldDB" id="A0AAV4J523"/>